<accession>A0A9P5VH17</accession>
<name>A0A9P5VH17_9FUNG</name>
<dbReference type="EMBL" id="JAAAUY010001389">
    <property type="protein sequence ID" value="KAF9323017.1"/>
    <property type="molecule type" value="Genomic_DNA"/>
</dbReference>
<organism evidence="1 2">
    <name type="scientific">Podila minutissima</name>
    <dbReference type="NCBI Taxonomy" id="64525"/>
    <lineage>
        <taxon>Eukaryota</taxon>
        <taxon>Fungi</taxon>
        <taxon>Fungi incertae sedis</taxon>
        <taxon>Mucoromycota</taxon>
        <taxon>Mortierellomycotina</taxon>
        <taxon>Mortierellomycetes</taxon>
        <taxon>Mortierellales</taxon>
        <taxon>Mortierellaceae</taxon>
        <taxon>Podila</taxon>
    </lineage>
</organism>
<evidence type="ECO:0000313" key="2">
    <source>
        <dbReference type="Proteomes" id="UP000696485"/>
    </source>
</evidence>
<proteinExistence type="predicted"/>
<dbReference type="AlphaFoldDB" id="A0A9P5VH17"/>
<reference evidence="1" key="1">
    <citation type="journal article" date="2020" name="Fungal Divers.">
        <title>Resolving the Mortierellaceae phylogeny through synthesis of multi-gene phylogenetics and phylogenomics.</title>
        <authorList>
            <person name="Vandepol N."/>
            <person name="Liber J."/>
            <person name="Desiro A."/>
            <person name="Na H."/>
            <person name="Kennedy M."/>
            <person name="Barry K."/>
            <person name="Grigoriev I.V."/>
            <person name="Miller A.N."/>
            <person name="O'Donnell K."/>
            <person name="Stajich J.E."/>
            <person name="Bonito G."/>
        </authorList>
    </citation>
    <scope>NUCLEOTIDE SEQUENCE</scope>
    <source>
        <strain evidence="1">NVP1</strain>
    </source>
</reference>
<protein>
    <submittedName>
        <fullName evidence="1">Uncharacterized protein</fullName>
    </submittedName>
</protein>
<gene>
    <name evidence="1" type="ORF">BG006_001833</name>
</gene>
<comment type="caution">
    <text evidence="1">The sequence shown here is derived from an EMBL/GenBank/DDBJ whole genome shotgun (WGS) entry which is preliminary data.</text>
</comment>
<sequence length="109" mass="12410">MDPIPYVADLPMDIDVDHAARLPGLHKTIHAHLIADHEFKDVHDPHPEPCAYQIGELVLVYQSSLDKQWSGKFALWWLRPYLIAKVRPGGAYMLTNIPNWSDGPLTIIF</sequence>
<evidence type="ECO:0000313" key="1">
    <source>
        <dbReference type="EMBL" id="KAF9323017.1"/>
    </source>
</evidence>
<keyword evidence="2" id="KW-1185">Reference proteome</keyword>
<dbReference type="Proteomes" id="UP000696485">
    <property type="component" value="Unassembled WGS sequence"/>
</dbReference>